<dbReference type="Proteomes" id="UP000324800">
    <property type="component" value="Unassembled WGS sequence"/>
</dbReference>
<dbReference type="EMBL" id="SNRW01029923">
    <property type="protein sequence ID" value="KAA6358390.1"/>
    <property type="molecule type" value="Genomic_DNA"/>
</dbReference>
<evidence type="ECO:0000313" key="2">
    <source>
        <dbReference type="Proteomes" id="UP000324800"/>
    </source>
</evidence>
<gene>
    <name evidence="1" type="ORF">EZS28_046083</name>
</gene>
<protein>
    <submittedName>
        <fullName evidence="1">Uncharacterized protein</fullName>
    </submittedName>
</protein>
<sequence>MIRLVIALTYLQSRIFLHLFLVPQSPFLTVQHIPSFQVVVHGIPCISELILTVEELLLKSNQARFHLSKTDTFSQLIYSILTQNHYQYHYLSLFPSADYHAPLSPSEASIKLIYERQFNMTPHFDWKTIIIMIASDLLMEQVEKKVETLIKMQTVVIASSLDIS</sequence>
<proteinExistence type="predicted"/>
<organism evidence="1 2">
    <name type="scientific">Streblomastix strix</name>
    <dbReference type="NCBI Taxonomy" id="222440"/>
    <lineage>
        <taxon>Eukaryota</taxon>
        <taxon>Metamonada</taxon>
        <taxon>Preaxostyla</taxon>
        <taxon>Oxymonadida</taxon>
        <taxon>Streblomastigidae</taxon>
        <taxon>Streblomastix</taxon>
    </lineage>
</organism>
<comment type="caution">
    <text evidence="1">The sequence shown here is derived from an EMBL/GenBank/DDBJ whole genome shotgun (WGS) entry which is preliminary data.</text>
</comment>
<name>A0A5J4TKN8_9EUKA</name>
<reference evidence="1 2" key="1">
    <citation type="submission" date="2019-03" db="EMBL/GenBank/DDBJ databases">
        <title>Single cell metagenomics reveals metabolic interactions within the superorganism composed of flagellate Streblomastix strix and complex community of Bacteroidetes bacteria on its surface.</title>
        <authorList>
            <person name="Treitli S.C."/>
            <person name="Kolisko M."/>
            <person name="Husnik F."/>
            <person name="Keeling P."/>
            <person name="Hampl V."/>
        </authorList>
    </citation>
    <scope>NUCLEOTIDE SEQUENCE [LARGE SCALE GENOMIC DNA]</scope>
    <source>
        <strain evidence="1">ST1C</strain>
    </source>
</reference>
<evidence type="ECO:0000313" key="1">
    <source>
        <dbReference type="EMBL" id="KAA6358390.1"/>
    </source>
</evidence>
<dbReference type="AlphaFoldDB" id="A0A5J4TKN8"/>
<accession>A0A5J4TKN8</accession>